<feature type="transmembrane region" description="Helical" evidence="5">
    <location>
        <begin position="273"/>
        <end position="292"/>
    </location>
</feature>
<feature type="transmembrane region" description="Helical" evidence="5">
    <location>
        <begin position="124"/>
        <end position="141"/>
    </location>
</feature>
<sequence length="310" mass="34283">MTINTLQNIILFMIAVLIWGSTWLVITFQLGQVHPLVSVFYRFAIASSILLIYAKWKNLFTPLPRKYHLLLAVQGICLFGLNYWAVYQGEHYITSALAAVVSTSIIYLNILFGWLLLGKPVAKEVLGGAVIGVLGIILLFLPELSKSEMNELVYWGLGLVLGGSVLASLGNITSAYTQKSGISVTHANALSMSYATVFLALMILSTDLQFSFEFTFEYITSLIYLAVFGSVIAFWAYLSLVGNIGADKAGYAVLVYPAIALILSSMYEDYLWTWQSFLGLALIVFGNLIAMNKWQQIGLTLRIAKTRIRG</sequence>
<evidence type="ECO:0000256" key="1">
    <source>
        <dbReference type="ARBA" id="ARBA00004141"/>
    </source>
</evidence>
<dbReference type="EMBL" id="JAWCUA010000010">
    <property type="protein sequence ID" value="MDU0113837.1"/>
    <property type="molecule type" value="Genomic_DNA"/>
</dbReference>
<organism evidence="7 8">
    <name type="scientific">Psychrosphaera aquimarina</name>
    <dbReference type="NCBI Taxonomy" id="2044854"/>
    <lineage>
        <taxon>Bacteria</taxon>
        <taxon>Pseudomonadati</taxon>
        <taxon>Pseudomonadota</taxon>
        <taxon>Gammaproteobacteria</taxon>
        <taxon>Alteromonadales</taxon>
        <taxon>Pseudoalteromonadaceae</taxon>
        <taxon>Psychrosphaera</taxon>
    </lineage>
</organism>
<evidence type="ECO:0000256" key="2">
    <source>
        <dbReference type="ARBA" id="ARBA00022692"/>
    </source>
</evidence>
<evidence type="ECO:0000313" key="8">
    <source>
        <dbReference type="Proteomes" id="UP001257914"/>
    </source>
</evidence>
<feature type="transmembrane region" description="Helical" evidence="5">
    <location>
        <begin position="184"/>
        <end position="206"/>
    </location>
</feature>
<protein>
    <submittedName>
        <fullName evidence="7">EamA family transporter</fullName>
    </submittedName>
</protein>
<name>A0ABU3R2E2_9GAMM</name>
<dbReference type="InterPro" id="IPR050638">
    <property type="entry name" value="AA-Vitamin_Transporters"/>
</dbReference>
<comment type="subcellular location">
    <subcellularLocation>
        <location evidence="1">Membrane</location>
        <topology evidence="1">Multi-pass membrane protein</topology>
    </subcellularLocation>
</comment>
<accession>A0ABU3R2E2</accession>
<reference evidence="7 8" key="1">
    <citation type="submission" date="2023-10" db="EMBL/GenBank/DDBJ databases">
        <title>Psychrosphaera aquimaarina strain SW33 isolated from seawater.</title>
        <authorList>
            <person name="Bayburt H."/>
            <person name="Kim J.M."/>
            <person name="Choi B.J."/>
            <person name="Jeon C.O."/>
        </authorList>
    </citation>
    <scope>NUCLEOTIDE SEQUENCE [LARGE SCALE GENOMIC DNA]</scope>
    <source>
        <strain evidence="7 8">KCTC 52743</strain>
    </source>
</reference>
<evidence type="ECO:0000313" key="7">
    <source>
        <dbReference type="EMBL" id="MDU0113837.1"/>
    </source>
</evidence>
<feature type="transmembrane region" description="Helical" evidence="5">
    <location>
        <begin position="153"/>
        <end position="172"/>
    </location>
</feature>
<feature type="domain" description="EamA" evidence="6">
    <location>
        <begin position="155"/>
        <end position="289"/>
    </location>
</feature>
<dbReference type="InterPro" id="IPR000620">
    <property type="entry name" value="EamA_dom"/>
</dbReference>
<dbReference type="Pfam" id="PF00892">
    <property type="entry name" value="EamA"/>
    <property type="match status" value="2"/>
</dbReference>
<keyword evidence="3 5" id="KW-1133">Transmembrane helix</keyword>
<keyword evidence="4 5" id="KW-0472">Membrane</keyword>
<keyword evidence="8" id="KW-1185">Reference proteome</keyword>
<feature type="transmembrane region" description="Helical" evidence="5">
    <location>
        <begin position="218"/>
        <end position="237"/>
    </location>
</feature>
<dbReference type="PANTHER" id="PTHR32322:SF2">
    <property type="entry name" value="EAMA DOMAIN-CONTAINING PROTEIN"/>
    <property type="match status" value="1"/>
</dbReference>
<feature type="transmembrane region" description="Helical" evidence="5">
    <location>
        <begin position="92"/>
        <end position="117"/>
    </location>
</feature>
<dbReference type="Proteomes" id="UP001257914">
    <property type="component" value="Unassembled WGS sequence"/>
</dbReference>
<dbReference type="RefSeq" id="WP_216056329.1">
    <property type="nucleotide sequence ID" value="NZ_JAWCUA010000010.1"/>
</dbReference>
<feature type="domain" description="EamA" evidence="6">
    <location>
        <begin position="9"/>
        <end position="140"/>
    </location>
</feature>
<comment type="caution">
    <text evidence="7">The sequence shown here is derived from an EMBL/GenBank/DDBJ whole genome shotgun (WGS) entry which is preliminary data.</text>
</comment>
<feature type="transmembrane region" description="Helical" evidence="5">
    <location>
        <begin position="68"/>
        <end position="86"/>
    </location>
</feature>
<evidence type="ECO:0000256" key="4">
    <source>
        <dbReference type="ARBA" id="ARBA00023136"/>
    </source>
</evidence>
<evidence type="ECO:0000256" key="3">
    <source>
        <dbReference type="ARBA" id="ARBA00022989"/>
    </source>
</evidence>
<dbReference type="PANTHER" id="PTHR32322">
    <property type="entry name" value="INNER MEMBRANE TRANSPORTER"/>
    <property type="match status" value="1"/>
</dbReference>
<feature type="transmembrane region" description="Helical" evidence="5">
    <location>
        <begin position="249"/>
        <end position="267"/>
    </location>
</feature>
<proteinExistence type="predicted"/>
<feature type="transmembrane region" description="Helical" evidence="5">
    <location>
        <begin position="9"/>
        <end position="30"/>
    </location>
</feature>
<keyword evidence="2 5" id="KW-0812">Transmembrane</keyword>
<evidence type="ECO:0000259" key="6">
    <source>
        <dbReference type="Pfam" id="PF00892"/>
    </source>
</evidence>
<feature type="transmembrane region" description="Helical" evidence="5">
    <location>
        <begin position="36"/>
        <end position="56"/>
    </location>
</feature>
<gene>
    <name evidence="7" type="ORF">RT723_12685</name>
</gene>
<evidence type="ECO:0000256" key="5">
    <source>
        <dbReference type="SAM" id="Phobius"/>
    </source>
</evidence>